<dbReference type="CDD" id="cd00063">
    <property type="entry name" value="FN3"/>
    <property type="match status" value="6"/>
</dbReference>
<feature type="region of interest" description="Disordered" evidence="22">
    <location>
        <begin position="2174"/>
        <end position="2204"/>
    </location>
</feature>
<dbReference type="PANTHER" id="PTHR44170">
    <property type="entry name" value="PROTEIN SIDEKICK"/>
    <property type="match status" value="1"/>
</dbReference>
<evidence type="ECO:0000256" key="19">
    <source>
        <dbReference type="ARBA" id="ARBA00023319"/>
    </source>
</evidence>
<dbReference type="InterPro" id="IPR011051">
    <property type="entry name" value="RmlC_Cupin_sf"/>
</dbReference>
<keyword evidence="13" id="KW-1133">Transmembrane helix</keyword>
<dbReference type="GO" id="GO:0009653">
    <property type="term" value="P:anatomical structure morphogenesis"/>
    <property type="evidence" value="ECO:0007669"/>
    <property type="project" value="UniProtKB-ARBA"/>
</dbReference>
<dbReference type="EC" id="1.13.11.20" evidence="7"/>
<comment type="similarity">
    <text evidence="5">Belongs to the cysteine dioxygenase family.</text>
</comment>
<dbReference type="GO" id="GO:0016020">
    <property type="term" value="C:membrane"/>
    <property type="evidence" value="ECO:0007669"/>
    <property type="project" value="UniProtKB-SubCell"/>
</dbReference>
<feature type="domain" description="Fibronectin type-III" evidence="24">
    <location>
        <begin position="1379"/>
        <end position="1476"/>
    </location>
</feature>
<feature type="region of interest" description="Disordered" evidence="22">
    <location>
        <begin position="1552"/>
        <end position="1585"/>
    </location>
</feature>
<feature type="compositionally biased region" description="Basic and acidic residues" evidence="22">
    <location>
        <begin position="777"/>
        <end position="786"/>
    </location>
</feature>
<keyword evidence="19" id="KW-0393">Immunoglobulin domain</keyword>
<dbReference type="InterPro" id="IPR010560">
    <property type="entry name" value="Neogenin_C"/>
</dbReference>
<comment type="subcellular location">
    <subcellularLocation>
        <location evidence="3">Membrane</location>
        <topology evidence="3">Single-pass type I membrane protein</topology>
    </subcellularLocation>
</comment>
<dbReference type="FunFam" id="2.60.40.10:FF:000101">
    <property type="entry name" value="Neogenin isoform 1"/>
    <property type="match status" value="1"/>
</dbReference>
<feature type="cross-link" description="3'-(S-cysteinyl)-tyrosine (Cys-Tyr)" evidence="20">
    <location>
        <begin position="117"/>
        <end position="181"/>
    </location>
</feature>
<evidence type="ECO:0000256" key="6">
    <source>
        <dbReference type="ARBA" id="ARBA00009588"/>
    </source>
</evidence>
<feature type="binding site" evidence="21">
    <location>
        <position position="164"/>
    </location>
    <ligand>
        <name>Fe cation</name>
        <dbReference type="ChEBI" id="CHEBI:24875"/>
        <note>catalytic</note>
    </ligand>
</feature>
<dbReference type="SUPFAM" id="SSF51182">
    <property type="entry name" value="RmlC-like cupins"/>
    <property type="match status" value="1"/>
</dbReference>
<evidence type="ECO:0000256" key="14">
    <source>
        <dbReference type="ARBA" id="ARBA00023002"/>
    </source>
</evidence>
<sequence>MSVCEYKNYYEDNEDEILEAKLCQHLGNNLPIVANLDDLIRELRQVFSCESVNVELVSYLMKSYKSHPVDWKKYAKFDRHRYTRNLVDKGNDRYNLMIICWGEGHGSAIHDHANSHCFMKMLQGSLEEVRFAWPKNEGEQLKETRRSKLKLNDVCYINDSLGLHRVENASNVDTAISLHLYCPPYDKCSIFNQNTGQKSTVTTTFYSIYGKRNKGASKFANSEFGALFGITSLVQIWKKNRDSPPQRYIALKCRRMSQLGDNTRVVVANRNKVLKMKRTAGLSILIVSFWLLRIVRTHYFNQCKEALKKFMLHKRNVMGLDHNQNDKTEAVCIDEAESGPVIPELKDLVNSYEFIIFKTVFIIDQEYCLTLGDKVAASHVLEFTVEPMDTVVEEGQSAVLDCVVKASHPSSVLIQWLDQDSQKLTYLSDSYRSQLTNGSLYINSVLEEQRLTGTYQCMATLPNVGSIVSRTAKLNVASISGFLEEPRDISVYVGQKVHFACHVAASPPARIRWLKDERPLQIDELRMTILPSGALEIDEAMESDQGSYRCNASGLNLYKLSNKAALIVNGDHEKAAHVASPTFIARPKPAVVIEGQNISLDCAANGNPNPSITWLKDGYAIDMTFLDSRFSLVGSTSSLRITNIKEEDAGTYQCRAENREDSLDASATIQVQVPPRFLKKPQDKIELANKDIELECSVHGTPEPKISWFKDGEVITSNEYYQIVNGHNMKIMGLMTSDSGIFQCFAANPAGNIQAAASLKVINPETKKPKSGRKKAKKDDNHKSPIDKMQSITLFSHLKPEGAAKLGDVDFGHLASRRNYMQDSSTSSTHSIYDPHSAFTSLKSSESYDNINLGDIQHAFFPASPKPFPAESSVAKTVEELPGSPQDLKAPIVKARFVTLSWRPPHFNSENIHTYSVYYRQEGSERERVQNTSRSRLEEINIGGLTPSRVYHFRVVAISPNGMGASSESLTVTTQPEEHVASAPIHFVAYATSPRNIFLSWRPPEVPNGIIQRYTVYYMETSSSLEHNIDTIDLRYHLMGLSVFTEYSVWVVAVNENGPGAATEEKIVRTLSTAPSEPPSNVTLEPSSTSVIVRWEPPPVEQQNGVITGYKLRYRKQGKKGLTITTPANKRNYELNDLERASQYQVKLWAMNINGTSPPTDWFNIETYQNDLDESQVPDKPGPLRVRPTSDKLYVLWTQPANPNIRVRSYILGWGKGIPDMYSQELDEKTRNYIIEKLEANSEYVLSLRASNERGTGPPVYTTVRTQDEPPPEPTPPLIPPVGLKAQILSATSVVLYWTDTTLSKSQYVRDSRYYVVKYTAEKLMKTRYLNITDLNVMIDDLKPNTVYEFSVKLVKGRKESPWSMVVQNSTWELAPNAAPRDLDVHLKEDEPQFVELTWQPPKTTTGRITGYVILYTDNKTKSDREWLPQVTKGDKHSAVLRDLKPFTEYYFKVQARNSKGYGPFSNVVIFTTGHHGKGIFSGTIILYILIGGCIIAVTTVGVVTTVLCCRRRETTTSPDRSKKGYQKGTQSVKPPDLWIHHDQMELKAIEKSQSNTDGASSSGAMTLPRSVGGNEYDTHEGIHTNSLDQRTYVPNYMGVSPDDKIKRTVRSKPIITLPVDSKPPREPIATPINTTSLSQSSSDSTPSSRPSYPRTQYNMARAHVTVDSSLSNPPSENPYALHPPGWIESNVSQPPPVAAHIAASSQYAPGLGVLAESQGGKRVQAQGHPLKSFTVPAPPPISAPGTPQPKHIVRPNSSPFKKPPTSSTSTLTSTPPSRINPSHPPPHTAEEVQRLQPSHSTEELNQEMANLEGLMLTLSTITANQFEYDLNKDPPLVDVYVGTIKDPRNTSKVVVRLNSVVPIPDLMHLKRVRGRQILLFPKGDIERVDALSALKGKGFDADLLEEVVEVVAVALVPPKVRKQYDVVHKLWPCNFHTNSYLERLSTNRLFSTSELEQHGKFMRIAIDICKIAGVKCSAVVVDPAINSVVGFGFDQSGDYPTKHSVMVAVDEVARSQKGAVWEPHKDHSKIETFLRKKYVSLEFGFSTSNEGPYLCTGYSVYCTYEPCITCAMALVHSRAKRVFYGVKSDKGALGSLCKIHVVDNLNHHYEAFAGLLEDECLRGLSGRESCCIMDYQLYDNSNILLNSDGSMDNNDEYFDWNPLKINEDHAENGQVSNVRQTRKRKLPSIEASPSKIKQAPSYKAVQDPLAIDEKHNQKKAPAQNGRCSASGECLVF</sequence>
<evidence type="ECO:0000256" key="2">
    <source>
        <dbReference type="ARBA" id="ARBA00001962"/>
    </source>
</evidence>
<evidence type="ECO:0000256" key="1">
    <source>
        <dbReference type="ARBA" id="ARBA00000629"/>
    </source>
</evidence>
<dbReference type="Pfam" id="PF00041">
    <property type="entry name" value="fn3"/>
    <property type="match status" value="6"/>
</dbReference>
<dbReference type="InterPro" id="IPR002125">
    <property type="entry name" value="CMP_dCMP_dom"/>
</dbReference>
<feature type="domain" description="Fibronectin type-III" evidence="24">
    <location>
        <begin position="1078"/>
        <end position="1170"/>
    </location>
</feature>
<keyword evidence="16" id="KW-0472">Membrane</keyword>
<evidence type="ECO:0000256" key="20">
    <source>
        <dbReference type="PIRSR" id="PIRSR610300-50"/>
    </source>
</evidence>
<evidence type="ECO:0000256" key="17">
    <source>
        <dbReference type="ARBA" id="ARBA00023157"/>
    </source>
</evidence>
<evidence type="ECO:0000256" key="16">
    <source>
        <dbReference type="ARBA" id="ARBA00023136"/>
    </source>
</evidence>
<dbReference type="CDD" id="cd10548">
    <property type="entry name" value="cupin_CDO"/>
    <property type="match status" value="1"/>
</dbReference>
<dbReference type="SMART" id="SM00060">
    <property type="entry name" value="FN3"/>
    <property type="match status" value="6"/>
</dbReference>
<dbReference type="PROSITE" id="PS51747">
    <property type="entry name" value="CYT_DCMP_DEAMINASES_2"/>
    <property type="match status" value="1"/>
</dbReference>
<dbReference type="GO" id="GO:0098609">
    <property type="term" value="P:cell-cell adhesion"/>
    <property type="evidence" value="ECO:0007669"/>
    <property type="project" value="TreeGrafter"/>
</dbReference>
<dbReference type="InterPro" id="IPR007110">
    <property type="entry name" value="Ig-like_dom"/>
</dbReference>
<dbReference type="InterPro" id="IPR016193">
    <property type="entry name" value="Cytidine_deaminase-like"/>
</dbReference>
<comment type="catalytic activity">
    <reaction evidence="1">
        <text>L-cysteine + O2 = 3-sulfino-L-alanine + H(+)</text>
        <dbReference type="Rhea" id="RHEA:20441"/>
        <dbReference type="ChEBI" id="CHEBI:15378"/>
        <dbReference type="ChEBI" id="CHEBI:15379"/>
        <dbReference type="ChEBI" id="CHEBI:35235"/>
        <dbReference type="ChEBI" id="CHEBI:61085"/>
        <dbReference type="EC" id="1.13.11.20"/>
    </reaction>
</comment>
<feature type="domain" description="CMP/dCMP-type deaminase" evidence="25">
    <location>
        <begin position="1957"/>
        <end position="2097"/>
    </location>
</feature>
<evidence type="ECO:0000256" key="11">
    <source>
        <dbReference type="ARBA" id="ARBA00022784"/>
    </source>
</evidence>
<dbReference type="InterPro" id="IPR036179">
    <property type="entry name" value="Ig-like_dom_sf"/>
</dbReference>
<feature type="region of interest" description="Disordered" evidence="22">
    <location>
        <begin position="1668"/>
        <end position="1688"/>
    </location>
</feature>
<evidence type="ECO:0000256" key="10">
    <source>
        <dbReference type="ARBA" id="ARBA00022737"/>
    </source>
</evidence>
<feature type="domain" description="Fibronectin type-III" evidence="24">
    <location>
        <begin position="884"/>
        <end position="977"/>
    </location>
</feature>
<dbReference type="GO" id="GO:0030154">
    <property type="term" value="P:cell differentiation"/>
    <property type="evidence" value="ECO:0007669"/>
    <property type="project" value="UniProtKB-ARBA"/>
</dbReference>
<dbReference type="Gene3D" id="2.60.40.10">
    <property type="entry name" value="Immunoglobulins"/>
    <property type="match status" value="10"/>
</dbReference>
<feature type="binding site" evidence="21">
    <location>
        <position position="110"/>
    </location>
    <ligand>
        <name>Fe cation</name>
        <dbReference type="ChEBI" id="CHEBI:24875"/>
        <note>catalytic</note>
    </ligand>
</feature>
<feature type="domain" description="Fibronectin type-III" evidence="24">
    <location>
        <begin position="1180"/>
        <end position="1271"/>
    </location>
</feature>
<dbReference type="Gene3D" id="2.60.120.10">
    <property type="entry name" value="Jelly Rolls"/>
    <property type="match status" value="1"/>
</dbReference>
<dbReference type="PROSITE" id="PS50853">
    <property type="entry name" value="FN3"/>
    <property type="match status" value="6"/>
</dbReference>
<dbReference type="PANTHER" id="PTHR44170:SF54">
    <property type="entry name" value="FI24025P1"/>
    <property type="match status" value="1"/>
</dbReference>
<dbReference type="InterPro" id="IPR013783">
    <property type="entry name" value="Ig-like_fold"/>
</dbReference>
<dbReference type="SUPFAM" id="SSF53927">
    <property type="entry name" value="Cytidine deaminase-like"/>
    <property type="match status" value="1"/>
</dbReference>
<dbReference type="InterPro" id="IPR036116">
    <property type="entry name" value="FN3_sf"/>
</dbReference>
<keyword evidence="11 20" id="KW-0883">Thioether bond</keyword>
<feature type="binding site" evidence="21">
    <location>
        <position position="112"/>
    </location>
    <ligand>
        <name>Fe cation</name>
        <dbReference type="ChEBI" id="CHEBI:24875"/>
        <note>catalytic</note>
    </ligand>
</feature>
<dbReference type="GO" id="GO:0017172">
    <property type="term" value="F:cysteine dioxygenase activity"/>
    <property type="evidence" value="ECO:0007669"/>
    <property type="project" value="UniProtKB-EC"/>
</dbReference>
<evidence type="ECO:0000256" key="18">
    <source>
        <dbReference type="ARBA" id="ARBA00023180"/>
    </source>
</evidence>
<dbReference type="Pfam" id="PF00383">
    <property type="entry name" value="dCMP_cyt_deam_1"/>
    <property type="match status" value="1"/>
</dbReference>
<evidence type="ECO:0000256" key="15">
    <source>
        <dbReference type="ARBA" id="ARBA00023004"/>
    </source>
</evidence>
<dbReference type="CDD" id="cd01285">
    <property type="entry name" value="nucleoside_deaminase"/>
    <property type="match status" value="1"/>
</dbReference>
<dbReference type="PRINTS" id="PR00014">
    <property type="entry name" value="FNTYPEIII"/>
</dbReference>
<dbReference type="UniPathway" id="UPA00012">
    <property type="reaction ID" value="UER00537"/>
</dbReference>
<evidence type="ECO:0000256" key="5">
    <source>
        <dbReference type="ARBA" id="ARBA00006622"/>
    </source>
</evidence>
<keyword evidence="15 21" id="KW-0408">Iron</keyword>
<evidence type="ECO:0000256" key="12">
    <source>
        <dbReference type="ARBA" id="ARBA00022964"/>
    </source>
</evidence>
<feature type="compositionally biased region" description="Basic and acidic residues" evidence="22">
    <location>
        <begin position="1514"/>
        <end position="1523"/>
    </location>
</feature>
<feature type="domain" description="Ig-like" evidence="23">
    <location>
        <begin position="480"/>
        <end position="561"/>
    </location>
</feature>
<dbReference type="GO" id="GO:0008198">
    <property type="term" value="F:ferrous iron binding"/>
    <property type="evidence" value="ECO:0007669"/>
    <property type="project" value="UniProtKB-ARBA"/>
</dbReference>
<dbReference type="SUPFAM" id="SSF49265">
    <property type="entry name" value="Fibronectin type III"/>
    <property type="match status" value="4"/>
</dbReference>
<evidence type="ECO:0000256" key="8">
    <source>
        <dbReference type="ARBA" id="ARBA00022692"/>
    </source>
</evidence>
<keyword evidence="8" id="KW-0812">Transmembrane</keyword>
<dbReference type="FunFam" id="2.60.40.10:FF:000189">
    <property type="entry name" value="Neogenin isoform 3"/>
    <property type="match status" value="1"/>
</dbReference>
<dbReference type="FunFam" id="2.60.40.10:FF:000028">
    <property type="entry name" value="Neuronal cell adhesion molecule"/>
    <property type="match status" value="1"/>
</dbReference>
<keyword evidence="18" id="KW-0325">Glycoprotein</keyword>
<feature type="compositionally biased region" description="Low complexity" evidence="22">
    <location>
        <begin position="1635"/>
        <end position="1655"/>
    </location>
</feature>
<comment type="cofactor">
    <cofactor evidence="2">
        <name>Fe cation</name>
        <dbReference type="ChEBI" id="CHEBI:24875"/>
    </cofactor>
</comment>
<dbReference type="Pfam" id="PF05995">
    <property type="entry name" value="CDO_I"/>
    <property type="match status" value="1"/>
</dbReference>
<keyword evidence="14" id="KW-0560">Oxidoreductase</keyword>
<dbReference type="InterPro" id="IPR013098">
    <property type="entry name" value="Ig_I-set"/>
</dbReference>
<evidence type="ECO:0000256" key="22">
    <source>
        <dbReference type="SAM" id="MobiDB-lite"/>
    </source>
</evidence>
<feature type="region of interest" description="Disordered" evidence="22">
    <location>
        <begin position="1514"/>
        <end position="1535"/>
    </location>
</feature>
<evidence type="ECO:0000259" key="25">
    <source>
        <dbReference type="PROSITE" id="PS51747"/>
    </source>
</evidence>
<comment type="similarity">
    <text evidence="6">Belongs to the immunoglobulin superfamily. DCC family.</text>
</comment>
<dbReference type="EMBL" id="JABDTM020027248">
    <property type="protein sequence ID" value="KAH0810816.1"/>
    <property type="molecule type" value="Genomic_DNA"/>
</dbReference>
<dbReference type="FunFam" id="2.60.120.10:FF:000045">
    <property type="entry name" value="Cysteine dioxygenase 1"/>
    <property type="match status" value="1"/>
</dbReference>
<feature type="domain" description="Ig-like" evidence="23">
    <location>
        <begin position="675"/>
        <end position="760"/>
    </location>
</feature>
<dbReference type="Gene3D" id="3.40.140.10">
    <property type="entry name" value="Cytidine Deaminase, domain 2"/>
    <property type="match status" value="1"/>
</dbReference>
<keyword evidence="10" id="KW-0677">Repeat</keyword>
<evidence type="ECO:0000256" key="7">
    <source>
        <dbReference type="ARBA" id="ARBA00013133"/>
    </source>
</evidence>
<dbReference type="InterPro" id="IPR003961">
    <property type="entry name" value="FN3_dom"/>
</dbReference>
<feature type="compositionally biased region" description="Low complexity" evidence="22">
    <location>
        <begin position="1758"/>
        <end position="1782"/>
    </location>
</feature>
<dbReference type="PROSITE" id="PS50835">
    <property type="entry name" value="IG_LIKE"/>
    <property type="match status" value="4"/>
</dbReference>
<reference evidence="26" key="1">
    <citation type="journal article" date="2020" name="J Insects Food Feed">
        <title>The yellow mealworm (Tenebrio molitor) genome: a resource for the emerging insects as food and feed industry.</title>
        <authorList>
            <person name="Eriksson T."/>
            <person name="Andere A."/>
            <person name="Kelstrup H."/>
            <person name="Emery V."/>
            <person name="Picard C."/>
        </authorList>
    </citation>
    <scope>NUCLEOTIDE SEQUENCE</scope>
    <source>
        <strain evidence="26">Stoneville</strain>
        <tissue evidence="26">Whole head</tissue>
    </source>
</reference>
<dbReference type="InterPro" id="IPR003598">
    <property type="entry name" value="Ig_sub2"/>
</dbReference>
<name>A0A8J6LFI1_TENMO</name>
<feature type="domain" description="Fibronectin type-III" evidence="24">
    <location>
        <begin position="1280"/>
        <end position="1374"/>
    </location>
</feature>
<keyword evidence="17" id="KW-1015">Disulfide bond</keyword>
<dbReference type="Pfam" id="PF07679">
    <property type="entry name" value="I-set"/>
    <property type="match status" value="3"/>
</dbReference>
<organism evidence="26 27">
    <name type="scientific">Tenebrio molitor</name>
    <name type="common">Yellow mealworm beetle</name>
    <dbReference type="NCBI Taxonomy" id="7067"/>
    <lineage>
        <taxon>Eukaryota</taxon>
        <taxon>Metazoa</taxon>
        <taxon>Ecdysozoa</taxon>
        <taxon>Arthropoda</taxon>
        <taxon>Hexapoda</taxon>
        <taxon>Insecta</taxon>
        <taxon>Pterygota</taxon>
        <taxon>Neoptera</taxon>
        <taxon>Endopterygota</taxon>
        <taxon>Coleoptera</taxon>
        <taxon>Polyphaga</taxon>
        <taxon>Cucujiformia</taxon>
        <taxon>Tenebrionidae</taxon>
        <taxon>Tenebrio</taxon>
    </lineage>
</organism>
<gene>
    <name evidence="26" type="ORF">GEV33_011976</name>
</gene>
<dbReference type="Proteomes" id="UP000719412">
    <property type="component" value="Unassembled WGS sequence"/>
</dbReference>
<reference evidence="26" key="2">
    <citation type="submission" date="2021-08" db="EMBL/GenBank/DDBJ databases">
        <authorList>
            <person name="Eriksson T."/>
        </authorList>
    </citation>
    <scope>NUCLEOTIDE SEQUENCE</scope>
    <source>
        <strain evidence="26">Stoneville</strain>
        <tissue evidence="26">Whole head</tissue>
    </source>
</reference>
<dbReference type="Pfam" id="PF06583">
    <property type="entry name" value="Neogenin_C"/>
    <property type="match status" value="1"/>
</dbReference>
<feature type="domain" description="Ig-like" evidence="23">
    <location>
        <begin position="581"/>
        <end position="670"/>
    </location>
</feature>
<dbReference type="InterPro" id="IPR010300">
    <property type="entry name" value="CDO_1"/>
</dbReference>
<dbReference type="InterPro" id="IPR003599">
    <property type="entry name" value="Ig_sub"/>
</dbReference>
<evidence type="ECO:0000313" key="26">
    <source>
        <dbReference type="EMBL" id="KAH0810816.1"/>
    </source>
</evidence>
<keyword evidence="27" id="KW-1185">Reference proteome</keyword>
<feature type="domain" description="Fibronectin type-III" evidence="24">
    <location>
        <begin position="983"/>
        <end position="1073"/>
    </location>
</feature>
<dbReference type="SUPFAM" id="SSF48726">
    <property type="entry name" value="Immunoglobulin"/>
    <property type="match status" value="4"/>
</dbReference>
<proteinExistence type="inferred from homology"/>
<dbReference type="FunFam" id="2.60.40.10:FF:000133">
    <property type="entry name" value="Neogenin isoform 1"/>
    <property type="match status" value="1"/>
</dbReference>
<dbReference type="FunFam" id="2.60.40.10:FF:000004">
    <property type="entry name" value="DCC isoform 1"/>
    <property type="match status" value="2"/>
</dbReference>
<evidence type="ECO:0000256" key="13">
    <source>
        <dbReference type="ARBA" id="ARBA00022989"/>
    </source>
</evidence>
<keyword evidence="9 21" id="KW-0479">Metal-binding</keyword>
<feature type="compositionally biased region" description="Polar residues" evidence="22">
    <location>
        <begin position="1552"/>
        <end position="1565"/>
    </location>
</feature>
<dbReference type="GO" id="GO:0042412">
    <property type="term" value="P:taurine biosynthetic process"/>
    <property type="evidence" value="ECO:0007669"/>
    <property type="project" value="UniProtKB-UniPathway"/>
</dbReference>
<feature type="domain" description="Ig-like" evidence="23">
    <location>
        <begin position="381"/>
        <end position="475"/>
    </location>
</feature>
<evidence type="ECO:0000313" key="27">
    <source>
        <dbReference type="Proteomes" id="UP000719412"/>
    </source>
</evidence>
<protein>
    <recommendedName>
        <fullName evidence="7">cysteine dioxygenase</fullName>
        <ecNumber evidence="7">1.13.11.20</ecNumber>
    </recommendedName>
</protein>
<evidence type="ECO:0000256" key="4">
    <source>
        <dbReference type="ARBA" id="ARBA00004759"/>
    </source>
</evidence>
<dbReference type="InterPro" id="IPR014710">
    <property type="entry name" value="RmlC-like_jellyroll"/>
</dbReference>
<comment type="caution">
    <text evidence="26">The sequence shown here is derived from an EMBL/GenBank/DDBJ whole genome shotgun (WGS) entry which is preliminary data.</text>
</comment>
<accession>A0A8J6LFI1</accession>
<evidence type="ECO:0000256" key="9">
    <source>
        <dbReference type="ARBA" id="ARBA00022723"/>
    </source>
</evidence>
<feature type="region of interest" description="Disordered" evidence="22">
    <location>
        <begin position="761"/>
        <end position="786"/>
    </location>
</feature>
<dbReference type="SMART" id="SM00408">
    <property type="entry name" value="IGc2"/>
    <property type="match status" value="4"/>
</dbReference>
<dbReference type="Pfam" id="PF13927">
    <property type="entry name" value="Ig_3"/>
    <property type="match status" value="1"/>
</dbReference>
<dbReference type="GO" id="GO:0006534">
    <property type="term" value="P:cysteine metabolic process"/>
    <property type="evidence" value="ECO:0007669"/>
    <property type="project" value="UniProtKB-ARBA"/>
</dbReference>
<feature type="region of interest" description="Disordered" evidence="22">
    <location>
        <begin position="1719"/>
        <end position="1803"/>
    </location>
</feature>
<keyword evidence="12" id="KW-0223">Dioxygenase</keyword>
<evidence type="ECO:0000256" key="3">
    <source>
        <dbReference type="ARBA" id="ARBA00004479"/>
    </source>
</evidence>
<dbReference type="SMART" id="SM00409">
    <property type="entry name" value="IG"/>
    <property type="match status" value="5"/>
</dbReference>
<comment type="pathway">
    <text evidence="4">Organosulfur biosynthesis; taurine biosynthesis; hypotaurine from L-cysteine: step 1/2.</text>
</comment>
<evidence type="ECO:0000256" key="21">
    <source>
        <dbReference type="PIRSR" id="PIRSR610300-51"/>
    </source>
</evidence>
<evidence type="ECO:0000259" key="23">
    <source>
        <dbReference type="PROSITE" id="PS50835"/>
    </source>
</evidence>
<evidence type="ECO:0000259" key="24">
    <source>
        <dbReference type="PROSITE" id="PS50853"/>
    </source>
</evidence>
<feature type="region of interest" description="Disordered" evidence="22">
    <location>
        <begin position="1616"/>
        <end position="1655"/>
    </location>
</feature>